<dbReference type="STRING" id="694270.A0A395T2P4"/>
<accession>A0A395T2P4</accession>
<dbReference type="PANTHER" id="PTHR24148:SF64">
    <property type="entry name" value="HETEROKARYON INCOMPATIBILITY DOMAIN-CONTAINING PROTEIN"/>
    <property type="match status" value="1"/>
</dbReference>
<comment type="caution">
    <text evidence="2">The sequence shown here is derived from an EMBL/GenBank/DDBJ whole genome shotgun (WGS) entry which is preliminary data.</text>
</comment>
<dbReference type="OrthoDB" id="4476201at2759"/>
<organism evidence="2 3">
    <name type="scientific">Fusarium longipes</name>
    <dbReference type="NCBI Taxonomy" id="694270"/>
    <lineage>
        <taxon>Eukaryota</taxon>
        <taxon>Fungi</taxon>
        <taxon>Dikarya</taxon>
        <taxon>Ascomycota</taxon>
        <taxon>Pezizomycotina</taxon>
        <taxon>Sordariomycetes</taxon>
        <taxon>Hypocreomycetidae</taxon>
        <taxon>Hypocreales</taxon>
        <taxon>Nectriaceae</taxon>
        <taxon>Fusarium</taxon>
    </lineage>
</organism>
<dbReference type="InterPro" id="IPR052895">
    <property type="entry name" value="HetReg/Transcr_Mod"/>
</dbReference>
<dbReference type="Proteomes" id="UP000266234">
    <property type="component" value="Unassembled WGS sequence"/>
</dbReference>
<dbReference type="AlphaFoldDB" id="A0A395T2P4"/>
<dbReference type="InterPro" id="IPR010730">
    <property type="entry name" value="HET"/>
</dbReference>
<sequence length="697" mass="77392">MAQTYTDIVDVESFRLAVISLDTHPHTKATVPSVTLTTYRFSNSSEITYNALSYTWGSAHPSNAEAESDTSILLNGKTVEVQPNLYGALVELQAACSDTPIWIDALCINQADPNERSSQVSVMNQIYGKANRVIVWLGKPFPELEAGIKAAERIGTESVPHTLRMIGGQTWDFSSDLSTMPQKYGMDPIDAEEALGLVTLFMSNWFARIWVIQEVSLTNDVVILCNGKFAPFDCVGYTAAFLHYSGFFQPVLNLVPKDRPGIYLRGNINFYQSERIQLLREWCRGEKSLWTGVLKTIDFEAGLNGTHAKSSELILLRFLVTAFGFQATDPRDTIYGLGGILKHMAAEDGLVVPLEFEPNYGIDITDLLRDVACKIIQATDSLVYVTLVKDPTVRETPGLPSWVPNFPPVLFNTLSSSQFRSVGTVNSSKHVPHAPNPRPFKIDGKVLNAFGFRIGMIRKFGETFIEIVRGRCSMLGDILLSMDKTYPYTGQPSDEVLWRTLIWDTDFSHRPATLVRLGDFQRTILEYLVHSLQVGHKEAESPATGEALVLETIGNMGHLDDIAAKYPSSIFPSVNLVKVSCAKLGIIEEQDVELDDEERQMLKQPLSIQSMPPGNLMAATCVYRRPILMDTGYLGMGLESCEIGDEVWIVEGCPTPLVLRANEQEQGFVLIGESYVHGVMQGEAVTEDVVWEKIQIL</sequence>
<dbReference type="Pfam" id="PF26639">
    <property type="entry name" value="Het-6_barrel"/>
    <property type="match status" value="1"/>
</dbReference>
<gene>
    <name evidence="2" type="ORF">FLONG3_2985</name>
</gene>
<dbReference type="Pfam" id="PF06985">
    <property type="entry name" value="HET"/>
    <property type="match status" value="1"/>
</dbReference>
<dbReference type="PANTHER" id="PTHR24148">
    <property type="entry name" value="ANKYRIN REPEAT DOMAIN-CONTAINING PROTEIN 39 HOMOLOG-RELATED"/>
    <property type="match status" value="1"/>
</dbReference>
<reference evidence="2 3" key="1">
    <citation type="journal article" date="2018" name="PLoS Pathog.">
        <title>Evolution of structural diversity of trichothecenes, a family of toxins produced by plant pathogenic and entomopathogenic fungi.</title>
        <authorList>
            <person name="Proctor R.H."/>
            <person name="McCormick S.P."/>
            <person name="Kim H.S."/>
            <person name="Cardoza R.E."/>
            <person name="Stanley A.M."/>
            <person name="Lindo L."/>
            <person name="Kelly A."/>
            <person name="Brown D.W."/>
            <person name="Lee T."/>
            <person name="Vaughan M.M."/>
            <person name="Alexander N.J."/>
            <person name="Busman M."/>
            <person name="Gutierrez S."/>
        </authorList>
    </citation>
    <scope>NUCLEOTIDE SEQUENCE [LARGE SCALE GENOMIC DNA]</scope>
    <source>
        <strain evidence="2 3">NRRL 20695</strain>
    </source>
</reference>
<protein>
    <recommendedName>
        <fullName evidence="1">Heterokaryon incompatibility domain-containing protein</fullName>
    </recommendedName>
</protein>
<keyword evidence="3" id="KW-1185">Reference proteome</keyword>
<proteinExistence type="predicted"/>
<dbReference type="EMBL" id="PXOG01000057">
    <property type="protein sequence ID" value="RGP78787.1"/>
    <property type="molecule type" value="Genomic_DNA"/>
</dbReference>
<name>A0A395T2P4_9HYPO</name>
<evidence type="ECO:0000313" key="3">
    <source>
        <dbReference type="Proteomes" id="UP000266234"/>
    </source>
</evidence>
<evidence type="ECO:0000313" key="2">
    <source>
        <dbReference type="EMBL" id="RGP78787.1"/>
    </source>
</evidence>
<evidence type="ECO:0000259" key="1">
    <source>
        <dbReference type="Pfam" id="PF06985"/>
    </source>
</evidence>
<feature type="domain" description="Heterokaryon incompatibility" evidence="1">
    <location>
        <begin position="49"/>
        <end position="214"/>
    </location>
</feature>